<sequence>MTETRNQKAPEAEYPATVDRLLVAEADVAAMVAPARTAPAPGGLL</sequence>
<keyword evidence="2" id="KW-1185">Reference proteome</keyword>
<accession>A0ABV1Y2U2</accession>
<evidence type="ECO:0000313" key="2">
    <source>
        <dbReference type="Proteomes" id="UP001486207"/>
    </source>
</evidence>
<organism evidence="1 2">
    <name type="scientific">Streptomyces lanatus</name>
    <dbReference type="NCBI Taxonomy" id="66900"/>
    <lineage>
        <taxon>Bacteria</taxon>
        <taxon>Bacillati</taxon>
        <taxon>Actinomycetota</taxon>
        <taxon>Actinomycetes</taxon>
        <taxon>Kitasatosporales</taxon>
        <taxon>Streptomycetaceae</taxon>
        <taxon>Streptomyces</taxon>
    </lineage>
</organism>
<proteinExistence type="predicted"/>
<dbReference type="EMBL" id="JBEPFB010000021">
    <property type="protein sequence ID" value="MER7377950.1"/>
    <property type="molecule type" value="Genomic_DNA"/>
</dbReference>
<name>A0ABV1Y2U2_9ACTN</name>
<evidence type="ECO:0000313" key="1">
    <source>
        <dbReference type="EMBL" id="MER7377950.1"/>
    </source>
</evidence>
<dbReference type="Proteomes" id="UP001486207">
    <property type="component" value="Unassembled WGS sequence"/>
</dbReference>
<comment type="caution">
    <text evidence="1">The sequence shown here is derived from an EMBL/GenBank/DDBJ whole genome shotgun (WGS) entry which is preliminary data.</text>
</comment>
<reference evidence="1 2" key="1">
    <citation type="submission" date="2024-06" db="EMBL/GenBank/DDBJ databases">
        <title>The Natural Products Discovery Center: Release of the First 8490 Sequenced Strains for Exploring Actinobacteria Biosynthetic Diversity.</title>
        <authorList>
            <person name="Kalkreuter E."/>
            <person name="Kautsar S.A."/>
            <person name="Yang D."/>
            <person name="Bader C.D."/>
            <person name="Teijaro C.N."/>
            <person name="Fluegel L."/>
            <person name="Davis C.M."/>
            <person name="Simpson J.R."/>
            <person name="Lauterbach L."/>
            <person name="Steele A.D."/>
            <person name="Gui C."/>
            <person name="Meng S."/>
            <person name="Li G."/>
            <person name="Viehrig K."/>
            <person name="Ye F."/>
            <person name="Su P."/>
            <person name="Kiefer A.F."/>
            <person name="Nichols A."/>
            <person name="Cepeda A.J."/>
            <person name="Yan W."/>
            <person name="Fan B."/>
            <person name="Jiang Y."/>
            <person name="Adhikari A."/>
            <person name="Zheng C.-J."/>
            <person name="Schuster L."/>
            <person name="Cowan T.M."/>
            <person name="Smanski M.J."/>
            <person name="Chevrette M.G."/>
            <person name="De Carvalho L.P.S."/>
            <person name="Shen B."/>
        </authorList>
    </citation>
    <scope>NUCLEOTIDE SEQUENCE [LARGE SCALE GENOMIC DNA]</scope>
    <source>
        <strain evidence="1 2">NPDC000155</strain>
    </source>
</reference>
<protein>
    <submittedName>
        <fullName evidence="1">Uncharacterized protein</fullName>
    </submittedName>
</protein>
<gene>
    <name evidence="1" type="ORF">ABT384_35565</name>
</gene>
<dbReference type="RefSeq" id="WP_190074790.1">
    <property type="nucleotide sequence ID" value="NZ_BNBM01000020.1"/>
</dbReference>